<gene>
    <name evidence="2" type="ORF">CM19_02630</name>
</gene>
<reference evidence="2 3" key="1">
    <citation type="submission" date="2014-03" db="EMBL/GenBank/DDBJ databases">
        <title>Draft genome sequence of the novel thermoacidophilic archaea Acidianus copahuensis ALE1 strain, isolated from Copahue volcanic area in Neuquen Argentina.</title>
        <authorList>
            <person name="Urbieta M.S."/>
            <person name="Rascovan N."/>
            <person name="Castro C."/>
            <person name="Revale S."/>
            <person name="Giaveno M.A."/>
            <person name="Vazquez M.P."/>
            <person name="Donati E.R."/>
        </authorList>
    </citation>
    <scope>NUCLEOTIDE SEQUENCE [LARGE SCALE GENOMIC DNA]</scope>
    <source>
        <strain evidence="2 3">ALE1</strain>
    </source>
</reference>
<dbReference type="InterPro" id="IPR002727">
    <property type="entry name" value="DUF47"/>
</dbReference>
<comment type="similarity">
    <text evidence="1">Belongs to the UPF0111 family.</text>
</comment>
<evidence type="ECO:0000313" key="3">
    <source>
        <dbReference type="Proteomes" id="UP000024332"/>
    </source>
</evidence>
<dbReference type="Gene3D" id="1.20.58.220">
    <property type="entry name" value="Phosphate transport system protein phou homolog 2, domain 2"/>
    <property type="match status" value="1"/>
</dbReference>
<dbReference type="RefSeq" id="WP_048098836.1">
    <property type="nucleotide sequence ID" value="NZ_JFZT01000017.1"/>
</dbReference>
<evidence type="ECO:0000256" key="1">
    <source>
        <dbReference type="ARBA" id="ARBA00008591"/>
    </source>
</evidence>
<dbReference type="OrthoDB" id="33385at2157"/>
<dbReference type="Pfam" id="PF01865">
    <property type="entry name" value="PhoU_div"/>
    <property type="match status" value="1"/>
</dbReference>
<accession>A0A031LRY2</accession>
<name>A0A031LRY2_9CREN</name>
<dbReference type="Proteomes" id="UP000024332">
    <property type="component" value="Unassembled WGS sequence"/>
</dbReference>
<organism evidence="2 3">
    <name type="scientific">Candidatus Acidianus copahuensis</name>
    <dbReference type="NCBI Taxonomy" id="1160895"/>
    <lineage>
        <taxon>Archaea</taxon>
        <taxon>Thermoproteota</taxon>
        <taxon>Thermoprotei</taxon>
        <taxon>Sulfolobales</taxon>
        <taxon>Sulfolobaceae</taxon>
        <taxon>Acidianus</taxon>
    </lineage>
</organism>
<dbReference type="STRING" id="1160895.CM19_02630"/>
<dbReference type="PANTHER" id="PTHR36536">
    <property type="entry name" value="UPF0111 PROTEIN HI_1603"/>
    <property type="match status" value="1"/>
</dbReference>
<comment type="caution">
    <text evidence="2">The sequence shown here is derived from an EMBL/GenBank/DDBJ whole genome shotgun (WGS) entry which is preliminary data.</text>
</comment>
<dbReference type="PANTHER" id="PTHR36536:SF3">
    <property type="entry name" value="UPF0111 PROTEIN HI_1603"/>
    <property type="match status" value="1"/>
</dbReference>
<evidence type="ECO:0000313" key="2">
    <source>
        <dbReference type="EMBL" id="EZQ11112.1"/>
    </source>
</evidence>
<dbReference type="InterPro" id="IPR018445">
    <property type="entry name" value="Put_Phosphate_transp_reg"/>
</dbReference>
<dbReference type="AlphaFoldDB" id="A0A031LRY2"/>
<keyword evidence="3" id="KW-1185">Reference proteome</keyword>
<dbReference type="InterPro" id="IPR038078">
    <property type="entry name" value="PhoU-like_sf"/>
</dbReference>
<proteinExistence type="inferred from homology"/>
<dbReference type="EMBL" id="JFZT01000017">
    <property type="protein sequence ID" value="EZQ11112.1"/>
    <property type="molecule type" value="Genomic_DNA"/>
</dbReference>
<protein>
    <submittedName>
        <fullName evidence="2">Phosphate transport regulator</fullName>
    </submittedName>
</protein>
<sequence>MIKLGTSKEEVLFNELIEMAQNIEDASSVLSALFLDVFKGDYFSATSKNIKIKSIYERISMNREDIVSTIYREAFLPDFKESMLSLTHSIYYVMKSVKDAGRAMTSRKPSELLCLQLKENFLNYLATINEASKKMKQMISMLSNNIKESLKVGKEIQMLERNGDEIKDSMIQRLYELEKDNEVISILQMKDVITFLDDILDNMEEASLSVEILYSTLKS</sequence>